<evidence type="ECO:0000313" key="5">
    <source>
        <dbReference type="Proteomes" id="UP000198287"/>
    </source>
</evidence>
<dbReference type="PROSITE" id="PS50405">
    <property type="entry name" value="GST_CTER"/>
    <property type="match status" value="1"/>
</dbReference>
<feature type="domain" description="GST N-terminal" evidence="2">
    <location>
        <begin position="1"/>
        <end position="82"/>
    </location>
</feature>
<dbReference type="Proteomes" id="UP000198287">
    <property type="component" value="Unassembled WGS sequence"/>
</dbReference>
<keyword evidence="5" id="KW-1185">Reference proteome</keyword>
<dbReference type="Gene3D" id="3.40.30.10">
    <property type="entry name" value="Glutaredoxin"/>
    <property type="match status" value="1"/>
</dbReference>
<dbReference type="PROSITE" id="PS50404">
    <property type="entry name" value="GST_NTER"/>
    <property type="match status" value="1"/>
</dbReference>
<dbReference type="STRING" id="158441.A0A226ERN3"/>
<dbReference type="SUPFAM" id="SSF52833">
    <property type="entry name" value="Thioredoxin-like"/>
    <property type="match status" value="1"/>
</dbReference>
<evidence type="ECO:0000259" key="3">
    <source>
        <dbReference type="PROSITE" id="PS50405"/>
    </source>
</evidence>
<dbReference type="GO" id="GO:0006749">
    <property type="term" value="P:glutathione metabolic process"/>
    <property type="evidence" value="ECO:0007669"/>
    <property type="project" value="TreeGrafter"/>
</dbReference>
<reference evidence="4 5" key="1">
    <citation type="submission" date="2015-12" db="EMBL/GenBank/DDBJ databases">
        <title>The genome of Folsomia candida.</title>
        <authorList>
            <person name="Faddeeva A."/>
            <person name="Derks M.F."/>
            <person name="Anvar Y."/>
            <person name="Smit S."/>
            <person name="Van Straalen N."/>
            <person name="Roelofs D."/>
        </authorList>
    </citation>
    <scope>NUCLEOTIDE SEQUENCE [LARGE SCALE GENOMIC DNA]</scope>
    <source>
        <strain evidence="4 5">VU population</strain>
        <tissue evidence="4">Whole body</tissue>
    </source>
</reference>
<dbReference type="CDD" id="cd03177">
    <property type="entry name" value="GST_C_Delta_Epsilon"/>
    <property type="match status" value="1"/>
</dbReference>
<dbReference type="InterPro" id="IPR004046">
    <property type="entry name" value="GST_C"/>
</dbReference>
<dbReference type="SUPFAM" id="SSF47616">
    <property type="entry name" value="GST C-terminal domain-like"/>
    <property type="match status" value="1"/>
</dbReference>
<dbReference type="InterPro" id="IPR010987">
    <property type="entry name" value="Glutathione-S-Trfase_C-like"/>
</dbReference>
<dbReference type="InterPro" id="IPR004045">
    <property type="entry name" value="Glutathione_S-Trfase_N"/>
</dbReference>
<dbReference type="FunFam" id="3.40.30.10:FF:000034">
    <property type="entry name" value="glutathione S-transferase 1"/>
    <property type="match status" value="1"/>
</dbReference>
<organism evidence="4 5">
    <name type="scientific">Folsomia candida</name>
    <name type="common">Springtail</name>
    <dbReference type="NCBI Taxonomy" id="158441"/>
    <lineage>
        <taxon>Eukaryota</taxon>
        <taxon>Metazoa</taxon>
        <taxon>Ecdysozoa</taxon>
        <taxon>Arthropoda</taxon>
        <taxon>Hexapoda</taxon>
        <taxon>Collembola</taxon>
        <taxon>Entomobryomorpha</taxon>
        <taxon>Isotomoidea</taxon>
        <taxon>Isotomidae</taxon>
        <taxon>Proisotominae</taxon>
        <taxon>Folsomia</taxon>
    </lineage>
</organism>
<evidence type="ECO:0000313" key="4">
    <source>
        <dbReference type="EMBL" id="OXA59714.1"/>
    </source>
</evidence>
<dbReference type="Gene3D" id="1.20.1050.10">
    <property type="match status" value="1"/>
</dbReference>
<feature type="domain" description="GST C-terminal" evidence="3">
    <location>
        <begin position="64"/>
        <end position="182"/>
    </location>
</feature>
<proteinExistence type="predicted"/>
<keyword evidence="4" id="KW-0808">Transferase</keyword>
<dbReference type="Pfam" id="PF00043">
    <property type="entry name" value="GST_C"/>
    <property type="match status" value="1"/>
</dbReference>
<dbReference type="GO" id="GO:0004364">
    <property type="term" value="F:glutathione transferase activity"/>
    <property type="evidence" value="ECO:0007669"/>
    <property type="project" value="TreeGrafter"/>
</dbReference>
<dbReference type="InterPro" id="IPR036249">
    <property type="entry name" value="Thioredoxin-like_sf"/>
</dbReference>
<comment type="caution">
    <text evidence="4">The sequence shown here is derived from an EMBL/GenBank/DDBJ whole genome shotgun (WGS) entry which is preliminary data.</text>
</comment>
<dbReference type="OrthoDB" id="2309723at2759"/>
<protein>
    <submittedName>
        <fullName evidence="4">Glutathione S-transferase 1, isoform D</fullName>
    </submittedName>
</protein>
<dbReference type="OMA" id="ISPPCQN"/>
<evidence type="ECO:0000256" key="1">
    <source>
        <dbReference type="ARBA" id="ARBA00011738"/>
    </source>
</evidence>
<dbReference type="EMBL" id="LNIX01000002">
    <property type="protein sequence ID" value="OXA59714.1"/>
    <property type="molecule type" value="Genomic_DNA"/>
</dbReference>
<dbReference type="AlphaFoldDB" id="A0A226ERN3"/>
<dbReference type="InterPro" id="IPR036282">
    <property type="entry name" value="Glutathione-S-Trfase_C_sf"/>
</dbReference>
<dbReference type="PANTHER" id="PTHR43969:SF9">
    <property type="entry name" value="GLUTATHIONE S TRANSFERASE D10, ISOFORM A-RELATED"/>
    <property type="match status" value="1"/>
</dbReference>
<sequence length="198" mass="22245">MTLDLYGTLASAPCRSVLLTAKAIGVTLNIVETVPLSEAIKSPEFIKKNPQSTIPTLDDNGLYLNESRAIMQYLCNQYSHKTDKYYPKTPKFPVIFFGQKFSPEKIKRVDQALEYLEVYVSSSGFVAGNELTIADFAVVSSLSTMEGFGHDFVKFPKVREYLEKCKRDVPGYMEINQKGVDIFVSRFGAKVKEARQDS</sequence>
<name>A0A226ERN3_FOLCA</name>
<comment type="subunit">
    <text evidence="1">Homodimer.</text>
</comment>
<evidence type="ECO:0000259" key="2">
    <source>
        <dbReference type="PROSITE" id="PS50404"/>
    </source>
</evidence>
<dbReference type="PANTHER" id="PTHR43969">
    <property type="entry name" value="GLUTATHIONE S TRANSFERASE D10, ISOFORM A-RELATED"/>
    <property type="match status" value="1"/>
</dbReference>
<gene>
    <name evidence="4" type="ORF">Fcan01_04672</name>
</gene>
<accession>A0A226ERN3</accession>
<dbReference type="Pfam" id="PF13417">
    <property type="entry name" value="GST_N_3"/>
    <property type="match status" value="1"/>
</dbReference>